<evidence type="ECO:0000313" key="2">
    <source>
        <dbReference type="EnsemblPlants" id="TuG1812G0300002306.01.T01.cds349863"/>
    </source>
</evidence>
<proteinExistence type="predicted"/>
<dbReference type="InterPro" id="IPR026960">
    <property type="entry name" value="RVT-Znf"/>
</dbReference>
<protein>
    <recommendedName>
        <fullName evidence="1">Reverse transcriptase zinc-binding domain-containing protein</fullName>
    </recommendedName>
</protein>
<accession>A0A8R7TVM5</accession>
<reference evidence="2" key="2">
    <citation type="submission" date="2018-03" db="EMBL/GenBank/DDBJ databases">
        <title>The Triticum urartu genome reveals the dynamic nature of wheat genome evolution.</title>
        <authorList>
            <person name="Ling H."/>
            <person name="Ma B."/>
            <person name="Shi X."/>
            <person name="Liu H."/>
            <person name="Dong L."/>
            <person name="Sun H."/>
            <person name="Cao Y."/>
            <person name="Gao Q."/>
            <person name="Zheng S."/>
            <person name="Li Y."/>
            <person name="Yu Y."/>
            <person name="Du H."/>
            <person name="Qi M."/>
            <person name="Li Y."/>
            <person name="Yu H."/>
            <person name="Cui Y."/>
            <person name="Wang N."/>
            <person name="Chen C."/>
            <person name="Wu H."/>
            <person name="Zhao Y."/>
            <person name="Zhang J."/>
            <person name="Li Y."/>
            <person name="Zhou W."/>
            <person name="Zhang B."/>
            <person name="Hu W."/>
            <person name="Eijk M."/>
            <person name="Tang J."/>
            <person name="Witsenboer H."/>
            <person name="Zhao S."/>
            <person name="Li Z."/>
            <person name="Zhang A."/>
            <person name="Wang D."/>
            <person name="Liang C."/>
        </authorList>
    </citation>
    <scope>NUCLEOTIDE SEQUENCE [LARGE SCALE GENOMIC DNA]</scope>
    <source>
        <strain evidence="2">cv. G1812</strain>
    </source>
</reference>
<name>A0A8R7TVM5_TRIUA</name>
<dbReference type="Pfam" id="PF13966">
    <property type="entry name" value="zf-RVT"/>
    <property type="match status" value="1"/>
</dbReference>
<sequence>MGQSNSHFLFSILWKASNLLRHKIFFWLLLHDRVNTRNLLKRKSMFLNTYGCALCNYKTEETSLHLFWDCPFSMHCWNSI</sequence>
<reference evidence="2" key="3">
    <citation type="submission" date="2022-06" db="UniProtKB">
        <authorList>
            <consortium name="EnsemblPlants"/>
        </authorList>
    </citation>
    <scope>IDENTIFICATION</scope>
</reference>
<keyword evidence="3" id="KW-1185">Reference proteome</keyword>
<dbReference type="Proteomes" id="UP000015106">
    <property type="component" value="Chromosome 3"/>
</dbReference>
<evidence type="ECO:0000313" key="3">
    <source>
        <dbReference type="Proteomes" id="UP000015106"/>
    </source>
</evidence>
<dbReference type="EnsemblPlants" id="TuG1812G0300002306.01.T01">
    <property type="protein sequence ID" value="TuG1812G0300002306.01.T01.cds349863"/>
    <property type="gene ID" value="TuG1812G0300002306.01"/>
</dbReference>
<organism evidence="2 3">
    <name type="scientific">Triticum urartu</name>
    <name type="common">Red wild einkorn</name>
    <name type="synonym">Crithodium urartu</name>
    <dbReference type="NCBI Taxonomy" id="4572"/>
    <lineage>
        <taxon>Eukaryota</taxon>
        <taxon>Viridiplantae</taxon>
        <taxon>Streptophyta</taxon>
        <taxon>Embryophyta</taxon>
        <taxon>Tracheophyta</taxon>
        <taxon>Spermatophyta</taxon>
        <taxon>Magnoliopsida</taxon>
        <taxon>Liliopsida</taxon>
        <taxon>Poales</taxon>
        <taxon>Poaceae</taxon>
        <taxon>BOP clade</taxon>
        <taxon>Pooideae</taxon>
        <taxon>Triticodae</taxon>
        <taxon>Triticeae</taxon>
        <taxon>Triticinae</taxon>
        <taxon>Triticum</taxon>
    </lineage>
</organism>
<dbReference type="AlphaFoldDB" id="A0A8R7TVM5"/>
<reference evidence="3" key="1">
    <citation type="journal article" date="2013" name="Nature">
        <title>Draft genome of the wheat A-genome progenitor Triticum urartu.</title>
        <authorList>
            <person name="Ling H.Q."/>
            <person name="Zhao S."/>
            <person name="Liu D."/>
            <person name="Wang J."/>
            <person name="Sun H."/>
            <person name="Zhang C."/>
            <person name="Fan H."/>
            <person name="Li D."/>
            <person name="Dong L."/>
            <person name="Tao Y."/>
            <person name="Gao C."/>
            <person name="Wu H."/>
            <person name="Li Y."/>
            <person name="Cui Y."/>
            <person name="Guo X."/>
            <person name="Zheng S."/>
            <person name="Wang B."/>
            <person name="Yu K."/>
            <person name="Liang Q."/>
            <person name="Yang W."/>
            <person name="Lou X."/>
            <person name="Chen J."/>
            <person name="Feng M."/>
            <person name="Jian J."/>
            <person name="Zhang X."/>
            <person name="Luo G."/>
            <person name="Jiang Y."/>
            <person name="Liu J."/>
            <person name="Wang Z."/>
            <person name="Sha Y."/>
            <person name="Zhang B."/>
            <person name="Wu H."/>
            <person name="Tang D."/>
            <person name="Shen Q."/>
            <person name="Xue P."/>
            <person name="Zou S."/>
            <person name="Wang X."/>
            <person name="Liu X."/>
            <person name="Wang F."/>
            <person name="Yang Y."/>
            <person name="An X."/>
            <person name="Dong Z."/>
            <person name="Zhang K."/>
            <person name="Zhang X."/>
            <person name="Luo M.C."/>
            <person name="Dvorak J."/>
            <person name="Tong Y."/>
            <person name="Wang J."/>
            <person name="Yang H."/>
            <person name="Li Z."/>
            <person name="Wang D."/>
            <person name="Zhang A."/>
            <person name="Wang J."/>
        </authorList>
    </citation>
    <scope>NUCLEOTIDE SEQUENCE</scope>
    <source>
        <strain evidence="3">cv. G1812</strain>
    </source>
</reference>
<dbReference type="Gramene" id="TuG1812G0300002306.01.T01">
    <property type="protein sequence ID" value="TuG1812G0300002306.01.T01.cds349863"/>
    <property type="gene ID" value="TuG1812G0300002306.01"/>
</dbReference>
<evidence type="ECO:0000259" key="1">
    <source>
        <dbReference type="Pfam" id="PF13966"/>
    </source>
</evidence>
<feature type="domain" description="Reverse transcriptase zinc-binding" evidence="1">
    <location>
        <begin position="5"/>
        <end position="77"/>
    </location>
</feature>